<dbReference type="GO" id="GO:0046580">
    <property type="term" value="P:negative regulation of Ras protein signal transduction"/>
    <property type="evidence" value="ECO:0007669"/>
    <property type="project" value="TreeGrafter"/>
</dbReference>
<dbReference type="InterPro" id="IPR051192">
    <property type="entry name" value="Sprouty_domain"/>
</dbReference>
<reference evidence="2 3" key="1">
    <citation type="journal article" date="2011" name="Nature">
        <title>Genome sequencing reveals insights into physiology and longevity of the naked mole rat.</title>
        <authorList>
            <person name="Kim E.B."/>
            <person name="Fang X."/>
            <person name="Fushan A.A."/>
            <person name="Huang Z."/>
            <person name="Lobanov A.V."/>
            <person name="Han L."/>
            <person name="Marino S.M."/>
            <person name="Sun X."/>
            <person name="Turanov A.A."/>
            <person name="Yang P."/>
            <person name="Yim S.H."/>
            <person name="Zhao X."/>
            <person name="Kasaikina M.V."/>
            <person name="Stoletzki N."/>
            <person name="Peng C."/>
            <person name="Polak P."/>
            <person name="Xiong Z."/>
            <person name="Kiezun A."/>
            <person name="Zhu Y."/>
            <person name="Chen Y."/>
            <person name="Kryukov G.V."/>
            <person name="Zhang Q."/>
            <person name="Peshkin L."/>
            <person name="Yang L."/>
            <person name="Bronson R.T."/>
            <person name="Buffenstein R."/>
            <person name="Wang B."/>
            <person name="Han C."/>
            <person name="Li Q."/>
            <person name="Chen L."/>
            <person name="Zhao W."/>
            <person name="Sunyaev S.R."/>
            <person name="Park T.J."/>
            <person name="Zhang G."/>
            <person name="Wang J."/>
            <person name="Gladyshev V.N."/>
        </authorList>
    </citation>
    <scope>NUCLEOTIDE SEQUENCE [LARGE SCALE GENOMIC DNA]</scope>
</reference>
<dbReference type="Proteomes" id="UP000006813">
    <property type="component" value="Unassembled WGS sequence"/>
</dbReference>
<dbReference type="GO" id="GO:0040037">
    <property type="term" value="P:negative regulation of fibroblast growth factor receptor signaling pathway"/>
    <property type="evidence" value="ECO:0007669"/>
    <property type="project" value="TreeGrafter"/>
</dbReference>
<name>G5ARK9_HETGA</name>
<comment type="similarity">
    <text evidence="1">Belongs to the sprouty family.</text>
</comment>
<dbReference type="GO" id="GO:0005829">
    <property type="term" value="C:cytosol"/>
    <property type="evidence" value="ECO:0007669"/>
    <property type="project" value="TreeGrafter"/>
</dbReference>
<gene>
    <name evidence="2" type="ORF">GW7_05287</name>
</gene>
<dbReference type="AlphaFoldDB" id="G5ARK9"/>
<dbReference type="PROSITE" id="PS51227">
    <property type="entry name" value="SPR"/>
    <property type="match status" value="1"/>
</dbReference>
<dbReference type="InterPro" id="IPR007875">
    <property type="entry name" value="Sprouty"/>
</dbReference>
<evidence type="ECO:0000256" key="1">
    <source>
        <dbReference type="ARBA" id="ARBA00010964"/>
    </source>
</evidence>
<dbReference type="GO" id="GO:0048513">
    <property type="term" value="P:animal organ development"/>
    <property type="evidence" value="ECO:0007669"/>
    <property type="project" value="TreeGrafter"/>
</dbReference>
<dbReference type="PANTHER" id="PTHR12365:SF9">
    <property type="entry name" value="PROTEIN SPROUTY HOMOLOG 3"/>
    <property type="match status" value="1"/>
</dbReference>
<proteinExistence type="inferred from homology"/>
<dbReference type="STRING" id="10181.G5ARK9"/>
<sequence length="135" mass="15214">MFNLEENWRGHCQDTPDSVRTCVYHVSCTCRVDSMLNHLLSDPEGNYTDPCSCDTSDENFCLCWMALNALSFLAPCVCCYLPLRACYHCGVMCSSKGSAMQATDFWWVLSLLFPKALKSVFRVVPVDGQHQVPTE</sequence>
<dbReference type="InParanoid" id="G5ARK9"/>
<evidence type="ECO:0000313" key="2">
    <source>
        <dbReference type="EMBL" id="EHA99669.1"/>
    </source>
</evidence>
<accession>G5ARK9</accession>
<evidence type="ECO:0000313" key="3">
    <source>
        <dbReference type="Proteomes" id="UP000006813"/>
    </source>
</evidence>
<protein>
    <submittedName>
        <fullName evidence="2">Sprouty-related, EVH1 domain-containing protein 2</fullName>
    </submittedName>
</protein>
<dbReference type="GO" id="GO:0016020">
    <property type="term" value="C:membrane"/>
    <property type="evidence" value="ECO:0007669"/>
    <property type="project" value="InterPro"/>
</dbReference>
<dbReference type="Pfam" id="PF05210">
    <property type="entry name" value="Sprouty"/>
    <property type="match status" value="1"/>
</dbReference>
<organism evidence="2 3">
    <name type="scientific">Heterocephalus glaber</name>
    <name type="common">Naked mole rat</name>
    <dbReference type="NCBI Taxonomy" id="10181"/>
    <lineage>
        <taxon>Eukaryota</taxon>
        <taxon>Metazoa</taxon>
        <taxon>Chordata</taxon>
        <taxon>Craniata</taxon>
        <taxon>Vertebrata</taxon>
        <taxon>Euteleostomi</taxon>
        <taxon>Mammalia</taxon>
        <taxon>Eutheria</taxon>
        <taxon>Euarchontoglires</taxon>
        <taxon>Glires</taxon>
        <taxon>Rodentia</taxon>
        <taxon>Hystricomorpha</taxon>
        <taxon>Bathyergidae</taxon>
        <taxon>Heterocephalus</taxon>
    </lineage>
</organism>
<dbReference type="EMBL" id="JH166609">
    <property type="protein sequence ID" value="EHA99669.1"/>
    <property type="molecule type" value="Genomic_DNA"/>
</dbReference>
<dbReference type="PANTHER" id="PTHR12365">
    <property type="entry name" value="SPROUTY"/>
    <property type="match status" value="1"/>
</dbReference>